<feature type="non-terminal residue" evidence="3">
    <location>
        <position position="1"/>
    </location>
</feature>
<dbReference type="GO" id="GO:0034220">
    <property type="term" value="P:monoatomic ion transmembrane transport"/>
    <property type="evidence" value="ECO:0007669"/>
    <property type="project" value="UniProtKB-KW"/>
</dbReference>
<dbReference type="PANTHER" id="PTHR45651">
    <property type="entry name" value="CYCLIC NUCLEOTIDE-GATED ION CHANNEL 15-RELATED-RELATED"/>
    <property type="match status" value="1"/>
</dbReference>
<dbReference type="AlphaFoldDB" id="R0HVN9"/>
<keyword evidence="1" id="KW-0813">Transport</keyword>
<keyword evidence="1" id="KW-0406">Ion transport</keyword>
<evidence type="ECO:0000313" key="3">
    <source>
        <dbReference type="EMBL" id="EOA29465.1"/>
    </source>
</evidence>
<keyword evidence="1" id="KW-0407">Ion channel</keyword>
<dbReference type="PANTHER" id="PTHR45651:SF33">
    <property type="entry name" value="CYCLIC NUCLEOTIDE-GATED ION CHANNEL 12-RELATED"/>
    <property type="match status" value="1"/>
</dbReference>
<name>R0HVN9_9BRAS</name>
<accession>R0HVN9</accession>
<evidence type="ECO:0000256" key="1">
    <source>
        <dbReference type="ARBA" id="ARBA00023303"/>
    </source>
</evidence>
<evidence type="ECO:0008006" key="5">
    <source>
        <dbReference type="Google" id="ProtNLM"/>
    </source>
</evidence>
<feature type="transmembrane region" description="Helical" evidence="2">
    <location>
        <begin position="32"/>
        <end position="50"/>
    </location>
</feature>
<evidence type="ECO:0000313" key="4">
    <source>
        <dbReference type="Proteomes" id="UP000029121"/>
    </source>
</evidence>
<dbReference type="eggNOG" id="KOG0498">
    <property type="taxonomic scope" value="Eukaryota"/>
</dbReference>
<evidence type="ECO:0000256" key="2">
    <source>
        <dbReference type="SAM" id="Phobius"/>
    </source>
</evidence>
<keyword evidence="2" id="KW-0812">Transmembrane</keyword>
<keyword evidence="2" id="KW-0472">Membrane</keyword>
<sequence length="123" mass="14363">LGTEHGCNGVKEFFKKVYKKIDTPENWKNKSFMIVCAVSLAIDPLFLFIPEIDYQKSCIGFDETLRKTVASLRIIIDLLCWFAIFFPETSLRSKMSRRKRYFYFIIDIVSAVPIHMVLFSLPL</sequence>
<dbReference type="EMBL" id="KB870808">
    <property type="protein sequence ID" value="EOA29465.1"/>
    <property type="molecule type" value="Genomic_DNA"/>
</dbReference>
<organism evidence="3 4">
    <name type="scientific">Capsella rubella</name>
    <dbReference type="NCBI Taxonomy" id="81985"/>
    <lineage>
        <taxon>Eukaryota</taxon>
        <taxon>Viridiplantae</taxon>
        <taxon>Streptophyta</taxon>
        <taxon>Embryophyta</taxon>
        <taxon>Tracheophyta</taxon>
        <taxon>Spermatophyta</taxon>
        <taxon>Magnoliopsida</taxon>
        <taxon>eudicotyledons</taxon>
        <taxon>Gunneridae</taxon>
        <taxon>Pentapetalae</taxon>
        <taxon>rosids</taxon>
        <taxon>malvids</taxon>
        <taxon>Brassicales</taxon>
        <taxon>Brassicaceae</taxon>
        <taxon>Camelineae</taxon>
        <taxon>Capsella</taxon>
    </lineage>
</organism>
<dbReference type="Proteomes" id="UP000029121">
    <property type="component" value="Unassembled WGS sequence"/>
</dbReference>
<reference evidence="4" key="1">
    <citation type="journal article" date="2013" name="Nat. Genet.">
        <title>The Capsella rubella genome and the genomic consequences of rapid mating system evolution.</title>
        <authorList>
            <person name="Slotte T."/>
            <person name="Hazzouri K.M."/>
            <person name="Agren J.A."/>
            <person name="Koenig D."/>
            <person name="Maumus F."/>
            <person name="Guo Y.L."/>
            <person name="Steige K."/>
            <person name="Platts A.E."/>
            <person name="Escobar J.S."/>
            <person name="Newman L.K."/>
            <person name="Wang W."/>
            <person name="Mandakova T."/>
            <person name="Vello E."/>
            <person name="Smith L.M."/>
            <person name="Henz S.R."/>
            <person name="Steffen J."/>
            <person name="Takuno S."/>
            <person name="Brandvain Y."/>
            <person name="Coop G."/>
            <person name="Andolfatto P."/>
            <person name="Hu T.T."/>
            <person name="Blanchette M."/>
            <person name="Clark R.M."/>
            <person name="Quesneville H."/>
            <person name="Nordborg M."/>
            <person name="Gaut B.S."/>
            <person name="Lysak M.A."/>
            <person name="Jenkins J."/>
            <person name="Grimwood J."/>
            <person name="Chapman J."/>
            <person name="Prochnik S."/>
            <person name="Shu S."/>
            <person name="Rokhsar D."/>
            <person name="Schmutz J."/>
            <person name="Weigel D."/>
            <person name="Wright S.I."/>
        </authorList>
    </citation>
    <scope>NUCLEOTIDE SEQUENCE [LARGE SCALE GENOMIC DNA]</scope>
    <source>
        <strain evidence="4">cv. Monte Gargano</strain>
    </source>
</reference>
<keyword evidence="4" id="KW-1185">Reference proteome</keyword>
<feature type="transmembrane region" description="Helical" evidence="2">
    <location>
        <begin position="101"/>
        <end position="121"/>
    </location>
</feature>
<keyword evidence="2" id="KW-1133">Transmembrane helix</keyword>
<protein>
    <recommendedName>
        <fullName evidence="5">Ion transport domain-containing protein</fullName>
    </recommendedName>
</protein>
<proteinExistence type="predicted"/>
<dbReference type="KEGG" id="crb:17889200"/>
<gene>
    <name evidence="3" type="ORF">CARUB_v100243011mg</name>
</gene>
<dbReference type="GO" id="GO:0030552">
    <property type="term" value="F:cAMP binding"/>
    <property type="evidence" value="ECO:0007669"/>
    <property type="project" value="UniProtKB-KW"/>
</dbReference>
<feature type="transmembrane region" description="Helical" evidence="2">
    <location>
        <begin position="70"/>
        <end position="89"/>
    </location>
</feature>
<dbReference type="STRING" id="81985.R0HVN9"/>
<dbReference type="GO" id="GO:0016020">
    <property type="term" value="C:membrane"/>
    <property type="evidence" value="ECO:0007669"/>
    <property type="project" value="UniProtKB-SubCell"/>
</dbReference>